<comment type="subunit">
    <text evidence="9">Binds to RNA polymerase II.</text>
</comment>
<dbReference type="EMBL" id="CAIX01000334">
    <property type="protein sequence ID" value="CCI49741.1"/>
    <property type="molecule type" value="Genomic_DNA"/>
</dbReference>
<keyword evidence="2 9" id="KW-0963">Cytoplasm</keyword>
<feature type="compositionally biased region" description="Low complexity" evidence="10">
    <location>
        <begin position="1"/>
        <end position="11"/>
    </location>
</feature>
<dbReference type="SUPFAM" id="SSF52540">
    <property type="entry name" value="P-loop containing nucleoside triphosphate hydrolases"/>
    <property type="match status" value="1"/>
</dbReference>
<dbReference type="InterPro" id="IPR030230">
    <property type="entry name" value="Gpn1/Npa3/XAB1"/>
</dbReference>
<dbReference type="OrthoDB" id="243313at2759"/>
<accession>A0A024GT26</accession>
<proteinExistence type="inferred from homology"/>
<keyword evidence="4 9" id="KW-0378">Hydrolase</keyword>
<dbReference type="InterPro" id="IPR004130">
    <property type="entry name" value="Gpn"/>
</dbReference>
<dbReference type="AlphaFoldDB" id="A0A024GT26"/>
<reference evidence="11 12" key="1">
    <citation type="submission" date="2012-05" db="EMBL/GenBank/DDBJ databases">
        <title>Recombination and specialization in a pathogen metapopulation.</title>
        <authorList>
            <person name="Gardiner A."/>
            <person name="Kemen E."/>
            <person name="Schultz-Larsen T."/>
            <person name="MacLean D."/>
            <person name="Van Oosterhout C."/>
            <person name="Jones J.D.G."/>
        </authorList>
    </citation>
    <scope>NUCLEOTIDE SEQUENCE [LARGE SCALE GENOMIC DNA]</scope>
    <source>
        <strain evidence="11 12">Ac Nc2</strain>
    </source>
</reference>
<keyword evidence="5" id="KW-0175">Coiled coil</keyword>
<dbReference type="EC" id="3.6.5.-" evidence="9"/>
<keyword evidence="3 9" id="KW-0547">Nucleotide-binding</keyword>
<comment type="similarity">
    <text evidence="1 9">Belongs to the GPN-loop GTPase family.</text>
</comment>
<evidence type="ECO:0000256" key="6">
    <source>
        <dbReference type="ARBA" id="ARBA00023134"/>
    </source>
</evidence>
<feature type="region of interest" description="Disordered" evidence="10">
    <location>
        <begin position="1"/>
        <end position="38"/>
    </location>
</feature>
<evidence type="ECO:0000313" key="11">
    <source>
        <dbReference type="EMBL" id="CCI49741.1"/>
    </source>
</evidence>
<dbReference type="FunCoup" id="A0A024GT26">
    <property type="interactions" value="544"/>
</dbReference>
<keyword evidence="6 9" id="KW-0342">GTP-binding</keyword>
<dbReference type="STRING" id="65357.A0A024GT26"/>
<gene>
    <name evidence="11" type="ORF">BN9_111320</name>
</gene>
<evidence type="ECO:0000256" key="9">
    <source>
        <dbReference type="RuleBase" id="RU365059"/>
    </source>
</evidence>
<dbReference type="GO" id="GO:0005634">
    <property type="term" value="C:nucleus"/>
    <property type="evidence" value="ECO:0007669"/>
    <property type="project" value="UniProtKB-SubCell"/>
</dbReference>
<organism evidence="11 12">
    <name type="scientific">Albugo candida</name>
    <dbReference type="NCBI Taxonomy" id="65357"/>
    <lineage>
        <taxon>Eukaryota</taxon>
        <taxon>Sar</taxon>
        <taxon>Stramenopiles</taxon>
        <taxon>Oomycota</taxon>
        <taxon>Peronosporomycetes</taxon>
        <taxon>Albuginales</taxon>
        <taxon>Albuginaceae</taxon>
        <taxon>Albugo</taxon>
    </lineage>
</organism>
<evidence type="ECO:0000256" key="7">
    <source>
        <dbReference type="ARBA" id="ARBA00023242"/>
    </source>
</evidence>
<sequence length="354" mass="39788">MEALSGSSAPKSSDDSETSRDNHEHCNVETEASPPTEHIEDTLQLYKSPITVIMIGMAGSGKTTLMQRIQSYGIQQSMRQYIINLDPAVKTTGYSPNIDIRDTVDYKQVMKEYTLGPNGAIMTCLNLFATRFDQVVDLVAKRSQDLDFCIIDTPGQIEAFTWSASGSIITESLAITFPTVLVYVIDTPRSISPNTFMSNMLYACSILYKLRLPFVIVFNKTDVIRHEFAVEWMTDFEAFQKALDQAQDDSYMNNLSRSLSLVLEEFYNNLHSVGVSAATGEGMEAFFDKIHLAAKEYDETYIPELKARILEKKVRKEKHEEDALARMMKDIEVDASKKEPSNVYSSLGGPRTDL</sequence>
<evidence type="ECO:0000256" key="8">
    <source>
        <dbReference type="ARBA" id="ARBA00055682"/>
    </source>
</evidence>
<evidence type="ECO:0000313" key="12">
    <source>
        <dbReference type="Proteomes" id="UP000053237"/>
    </source>
</evidence>
<dbReference type="InterPro" id="IPR027417">
    <property type="entry name" value="P-loop_NTPase"/>
</dbReference>
<dbReference type="GO" id="GO:0005737">
    <property type="term" value="C:cytoplasm"/>
    <property type="evidence" value="ECO:0007669"/>
    <property type="project" value="UniProtKB-SubCell"/>
</dbReference>
<protein>
    <recommendedName>
        <fullName evidence="9">GPN-loop GTPase</fullName>
        <ecNumber evidence="9">3.6.5.-</ecNumber>
    </recommendedName>
</protein>
<dbReference type="PANTHER" id="PTHR21231">
    <property type="entry name" value="XPA-BINDING PROTEIN 1-RELATED"/>
    <property type="match status" value="1"/>
</dbReference>
<evidence type="ECO:0000256" key="10">
    <source>
        <dbReference type="SAM" id="MobiDB-lite"/>
    </source>
</evidence>
<dbReference type="FunFam" id="3.40.50.300:FF:000888">
    <property type="entry name" value="GPN-loop GTPase 1"/>
    <property type="match status" value="1"/>
</dbReference>
<dbReference type="GO" id="GO:0005525">
    <property type="term" value="F:GTP binding"/>
    <property type="evidence" value="ECO:0007669"/>
    <property type="project" value="UniProtKB-KW"/>
</dbReference>
<dbReference type="CDD" id="cd17870">
    <property type="entry name" value="GPN1"/>
    <property type="match status" value="1"/>
</dbReference>
<evidence type="ECO:0000256" key="3">
    <source>
        <dbReference type="ARBA" id="ARBA00022741"/>
    </source>
</evidence>
<evidence type="ECO:0000256" key="4">
    <source>
        <dbReference type="ARBA" id="ARBA00022801"/>
    </source>
</evidence>
<dbReference type="InParanoid" id="A0A024GT26"/>
<comment type="subcellular location">
    <subcellularLocation>
        <location evidence="9">Cytoplasm</location>
    </subcellularLocation>
    <subcellularLocation>
        <location evidence="9">Nucleus</location>
    </subcellularLocation>
</comment>
<dbReference type="Pfam" id="PF03029">
    <property type="entry name" value="ATP_bind_1"/>
    <property type="match status" value="1"/>
</dbReference>
<name>A0A024GT26_9STRA</name>
<dbReference type="GO" id="GO:0003924">
    <property type="term" value="F:GTPase activity"/>
    <property type="evidence" value="ECO:0007669"/>
    <property type="project" value="InterPro"/>
</dbReference>
<dbReference type="PANTHER" id="PTHR21231:SF8">
    <property type="entry name" value="GPN-LOOP GTPASE 1"/>
    <property type="match status" value="1"/>
</dbReference>
<evidence type="ECO:0000256" key="5">
    <source>
        <dbReference type="ARBA" id="ARBA00023054"/>
    </source>
</evidence>
<evidence type="ECO:0000256" key="2">
    <source>
        <dbReference type="ARBA" id="ARBA00022490"/>
    </source>
</evidence>
<keyword evidence="12" id="KW-1185">Reference proteome</keyword>
<evidence type="ECO:0000256" key="1">
    <source>
        <dbReference type="ARBA" id="ARBA00005290"/>
    </source>
</evidence>
<dbReference type="Proteomes" id="UP000053237">
    <property type="component" value="Unassembled WGS sequence"/>
</dbReference>
<keyword evidence="7" id="KW-0539">Nucleus</keyword>
<dbReference type="Gene3D" id="3.40.50.300">
    <property type="entry name" value="P-loop containing nucleotide triphosphate hydrolases"/>
    <property type="match status" value="1"/>
</dbReference>
<comment type="caution">
    <text evidence="11">The sequence shown here is derived from an EMBL/GenBank/DDBJ whole genome shotgun (WGS) entry which is preliminary data.</text>
</comment>
<comment type="function">
    <text evidence="8 9">Small GTPase required for proper nuclear import of RNA polymerase II (RNAPII). May act at an RNAP assembly step prior to nuclear import.</text>
</comment>
<feature type="compositionally biased region" description="Basic and acidic residues" evidence="10">
    <location>
        <begin position="12"/>
        <end position="28"/>
    </location>
</feature>